<sequence length="493" mass="57686">MYKEEKYRTILEATDEELKYLRDKALNDRWKPIYHVHPQYGLLNDPNGLAYYNGYYHLFHQWYPFGSIHGMKHWAHLKSKNLVEWTREDVALIPTESYESHGAYSGTAIEIDGDLFLYYTGNVKYDKERRNANQCLAIMDNNGKVVKYKDNPLIEGVPKGYTGHVRDPKVFKIKDYYYMLLGAQREDLTGAIIVYKSKDGFQWDICGELHISNFDNDFGYMWECPDYLNIDGKDILVFSPQGIEPDGENYKNLFNVVYVLGNLDIDNLEFTVESFHEFENGFDFYATQSFKGREKQMLLLAWAGLGEFKYPTDKNMWTHCLTFPRELSLKNNKIIQKPAKELELLRDEKKSEKGICNRFFKVENFNNTYELDINLDRKSSNIFGVNLVSSSEEKLVLEFNKESCIVTLDRSNMKNIFVEEYGSVRKSKLHINQNIKIKVLMDNSIAEIFINDGDVVFTTRIFPLKESTGIEIFSDDLIDFHYDKYTLKRGILD</sequence>
<evidence type="ECO:0000256" key="1">
    <source>
        <dbReference type="ARBA" id="ARBA00004914"/>
    </source>
</evidence>
<dbReference type="InterPro" id="IPR051214">
    <property type="entry name" value="GH32_Enzymes"/>
</dbReference>
<dbReference type="InterPro" id="IPR001362">
    <property type="entry name" value="Glyco_hydro_32"/>
</dbReference>
<dbReference type="PANTHER" id="PTHR43101">
    <property type="entry name" value="BETA-FRUCTOSIDASE"/>
    <property type="match status" value="1"/>
</dbReference>
<evidence type="ECO:0000259" key="10">
    <source>
        <dbReference type="Pfam" id="PF00251"/>
    </source>
</evidence>
<dbReference type="EMBL" id="BOPZ01000043">
    <property type="protein sequence ID" value="GIM30560.1"/>
    <property type="molecule type" value="Genomic_DNA"/>
</dbReference>
<evidence type="ECO:0000256" key="5">
    <source>
        <dbReference type="ARBA" id="ARBA00022801"/>
    </source>
</evidence>
<dbReference type="NCBIfam" id="TIGR01322">
    <property type="entry name" value="scrB_fam"/>
    <property type="match status" value="1"/>
</dbReference>
<dbReference type="RefSeq" id="WP_212905227.1">
    <property type="nucleotide sequence ID" value="NZ_BOPZ01000043.1"/>
</dbReference>
<dbReference type="Gene3D" id="2.115.10.20">
    <property type="entry name" value="Glycosyl hydrolase domain, family 43"/>
    <property type="match status" value="1"/>
</dbReference>
<dbReference type="AlphaFoldDB" id="A0A919S1K1"/>
<dbReference type="InterPro" id="IPR013148">
    <property type="entry name" value="Glyco_hydro_32_N"/>
</dbReference>
<evidence type="ECO:0000256" key="2">
    <source>
        <dbReference type="ARBA" id="ARBA00009902"/>
    </source>
</evidence>
<accession>A0A919S1K1</accession>
<dbReference type="Pfam" id="PF00251">
    <property type="entry name" value="Glyco_hydro_32N"/>
    <property type="match status" value="1"/>
</dbReference>
<comment type="similarity">
    <text evidence="2 8">Belongs to the glycosyl hydrolase 32 family.</text>
</comment>
<evidence type="ECO:0000256" key="7">
    <source>
        <dbReference type="ARBA" id="ARBA00033367"/>
    </source>
</evidence>
<dbReference type="EC" id="3.2.1.26" evidence="3 8"/>
<evidence type="ECO:0000256" key="8">
    <source>
        <dbReference type="RuleBase" id="RU362110"/>
    </source>
</evidence>
<feature type="domain" description="Glycosyl hydrolase family 32 N-terminal" evidence="10">
    <location>
        <begin position="35"/>
        <end position="338"/>
    </location>
</feature>
<dbReference type="PROSITE" id="PS00609">
    <property type="entry name" value="GLYCOSYL_HYDROL_F32"/>
    <property type="match status" value="1"/>
</dbReference>
<name>A0A919S1K1_9CLOT</name>
<dbReference type="Proteomes" id="UP000679179">
    <property type="component" value="Unassembled WGS sequence"/>
</dbReference>
<dbReference type="Gene3D" id="2.60.120.560">
    <property type="entry name" value="Exo-inulinase, domain 1"/>
    <property type="match status" value="1"/>
</dbReference>
<dbReference type="InterPro" id="IPR013320">
    <property type="entry name" value="ConA-like_dom_sf"/>
</dbReference>
<dbReference type="GO" id="GO:0005737">
    <property type="term" value="C:cytoplasm"/>
    <property type="evidence" value="ECO:0007669"/>
    <property type="project" value="UniProtKB-SubCell"/>
</dbReference>
<gene>
    <name evidence="12" type="primary">scrB_2</name>
    <name evidence="12" type="ORF">CPJCM30710_32260</name>
</gene>
<comment type="caution">
    <text evidence="12">The sequence shown here is derived from an EMBL/GenBank/DDBJ whole genome shotgun (WGS) entry which is preliminary data.</text>
</comment>
<comment type="pathway">
    <text evidence="1 9">Glycan biosynthesis; sucrose metabolism.</text>
</comment>
<dbReference type="SMART" id="SM00640">
    <property type="entry name" value="Glyco_32"/>
    <property type="match status" value="1"/>
</dbReference>
<dbReference type="PANTHER" id="PTHR43101:SF1">
    <property type="entry name" value="BETA-FRUCTOSIDASE"/>
    <property type="match status" value="1"/>
</dbReference>
<keyword evidence="6 8" id="KW-0326">Glycosidase</keyword>
<evidence type="ECO:0000256" key="3">
    <source>
        <dbReference type="ARBA" id="ARBA00012758"/>
    </source>
</evidence>
<keyword evidence="9" id="KW-0119">Carbohydrate metabolism</keyword>
<organism evidence="12 13">
    <name type="scientific">Clostridium polyendosporum</name>
    <dbReference type="NCBI Taxonomy" id="69208"/>
    <lineage>
        <taxon>Bacteria</taxon>
        <taxon>Bacillati</taxon>
        <taxon>Bacillota</taxon>
        <taxon>Clostridia</taxon>
        <taxon>Eubacteriales</taxon>
        <taxon>Clostridiaceae</taxon>
        <taxon>Clostridium</taxon>
    </lineage>
</organism>
<proteinExistence type="inferred from homology"/>
<feature type="domain" description="Glycosyl hydrolase family 32 C-terminal" evidence="11">
    <location>
        <begin position="366"/>
        <end position="475"/>
    </location>
</feature>
<dbReference type="SUPFAM" id="SSF49899">
    <property type="entry name" value="Concanavalin A-like lectins/glucanases"/>
    <property type="match status" value="1"/>
</dbReference>
<dbReference type="InterPro" id="IPR023296">
    <property type="entry name" value="Glyco_hydro_beta-prop_sf"/>
</dbReference>
<dbReference type="InterPro" id="IPR018053">
    <property type="entry name" value="Glyco_hydro_32_AS"/>
</dbReference>
<evidence type="ECO:0000313" key="13">
    <source>
        <dbReference type="Proteomes" id="UP000679179"/>
    </source>
</evidence>
<keyword evidence="5 8" id="KW-0378">Hydrolase</keyword>
<evidence type="ECO:0000256" key="6">
    <source>
        <dbReference type="ARBA" id="ARBA00023295"/>
    </source>
</evidence>
<keyword evidence="9" id="KW-0963">Cytoplasm</keyword>
<dbReference type="GO" id="GO:0004564">
    <property type="term" value="F:beta-fructofuranosidase activity"/>
    <property type="evidence" value="ECO:0007669"/>
    <property type="project" value="UniProtKB-EC"/>
</dbReference>
<comment type="function">
    <text evidence="9">Enables the bacterium to metabolize sucrose as a sole carbon source.</text>
</comment>
<evidence type="ECO:0000313" key="12">
    <source>
        <dbReference type="EMBL" id="GIM30560.1"/>
    </source>
</evidence>
<protein>
    <recommendedName>
        <fullName evidence="4 8">Sucrose-6-phosphate hydrolase</fullName>
        <ecNumber evidence="3 8">3.2.1.26</ecNumber>
    </recommendedName>
    <alternativeName>
        <fullName evidence="7 9">Invertase</fullName>
    </alternativeName>
</protein>
<evidence type="ECO:0000256" key="9">
    <source>
        <dbReference type="RuleBase" id="RU365015"/>
    </source>
</evidence>
<comment type="subcellular location">
    <subcellularLocation>
        <location evidence="9">Cytoplasm</location>
    </subcellularLocation>
</comment>
<evidence type="ECO:0000256" key="4">
    <source>
        <dbReference type="ARBA" id="ARBA00019623"/>
    </source>
</evidence>
<comment type="catalytic activity">
    <reaction evidence="8">
        <text>Hydrolysis of terminal non-reducing beta-D-fructofuranoside residues in beta-D-fructofuranosides.</text>
        <dbReference type="EC" id="3.2.1.26"/>
    </reaction>
</comment>
<reference evidence="12" key="1">
    <citation type="submission" date="2021-03" db="EMBL/GenBank/DDBJ databases">
        <title>Taxonomic study of Clostridium polyendosporum from meadow-gley soil under rice.</title>
        <authorList>
            <person name="Kobayashi H."/>
            <person name="Tanizawa Y."/>
            <person name="Yagura M."/>
        </authorList>
    </citation>
    <scope>NUCLEOTIDE SEQUENCE</scope>
    <source>
        <strain evidence="12">JCM 30710</strain>
    </source>
</reference>
<keyword evidence="13" id="KW-1185">Reference proteome</keyword>
<dbReference type="SUPFAM" id="SSF75005">
    <property type="entry name" value="Arabinanase/levansucrase/invertase"/>
    <property type="match status" value="1"/>
</dbReference>
<dbReference type="Pfam" id="PF08244">
    <property type="entry name" value="Glyco_hydro_32C"/>
    <property type="match status" value="1"/>
</dbReference>
<dbReference type="InterPro" id="IPR006232">
    <property type="entry name" value="Suc6P_hydrolase"/>
</dbReference>
<dbReference type="GO" id="GO:0005975">
    <property type="term" value="P:carbohydrate metabolic process"/>
    <property type="evidence" value="ECO:0007669"/>
    <property type="project" value="InterPro"/>
</dbReference>
<dbReference type="CDD" id="cd18623">
    <property type="entry name" value="GH32_ScrB-like"/>
    <property type="match status" value="1"/>
</dbReference>
<dbReference type="InterPro" id="IPR013189">
    <property type="entry name" value="Glyco_hydro_32_C"/>
</dbReference>
<evidence type="ECO:0000259" key="11">
    <source>
        <dbReference type="Pfam" id="PF08244"/>
    </source>
</evidence>